<protein>
    <recommendedName>
        <fullName evidence="3">Pre-mRNA-splicing factor 18</fullName>
    </recommendedName>
</protein>
<dbReference type="EMBL" id="MDYQ01000209">
    <property type="protein sequence ID" value="PRP78718.1"/>
    <property type="molecule type" value="Genomic_DNA"/>
</dbReference>
<evidence type="ECO:0000256" key="6">
    <source>
        <dbReference type="ARBA" id="ARBA00023187"/>
    </source>
</evidence>
<gene>
    <name evidence="10" type="ORF">PROFUN_13357</name>
</gene>
<evidence type="ECO:0000256" key="4">
    <source>
        <dbReference type="ARBA" id="ARBA00022664"/>
    </source>
</evidence>
<dbReference type="PANTHER" id="PTHR13007">
    <property type="entry name" value="PRE-MRNA SPLICING FACTOR-RELATED"/>
    <property type="match status" value="1"/>
</dbReference>
<dbReference type="GO" id="GO:0000350">
    <property type="term" value="P:generation of catalytic spliceosome for second transesterification step"/>
    <property type="evidence" value="ECO:0007669"/>
    <property type="project" value="TreeGrafter"/>
</dbReference>
<feature type="region of interest" description="Disordered" evidence="8">
    <location>
        <begin position="102"/>
        <end position="182"/>
    </location>
</feature>
<evidence type="ECO:0000256" key="5">
    <source>
        <dbReference type="ARBA" id="ARBA00022728"/>
    </source>
</evidence>
<sequence>MSFLDGIIQQQKQATPVKSAGEAPKRWVKKGDIEREREEKVLKEREEMESRKRKAEPSKPIESKPSQIEPNIPPEEVIKKLRSVGEVVTFFGESDTERFNRWQQIEDRVPEEEIHGQKDEIGRMLRKLEDADKSSKKKKTEKKKEEKKKEENKEEEVKKEENNGESVEGPPAEGPSAEPGLNYNVMMTREGFTVGTFKRFLAEWKQQLDERSEVHSRSSSGKLETANYIQTRKSIKPLFRLLKKKEVDADIEKHTRSIAQFLIDREYVKAHDAYLSMAIGNAAWPMGVTMVGIHERSAREKIHSNQTAHIMNDEVQRKYIQAVKRIMTFCQNKYPTDPSKSVG</sequence>
<evidence type="ECO:0000259" key="9">
    <source>
        <dbReference type="SMART" id="SM00500"/>
    </source>
</evidence>
<evidence type="ECO:0000256" key="1">
    <source>
        <dbReference type="ARBA" id="ARBA00004123"/>
    </source>
</evidence>
<proteinExistence type="inferred from homology"/>
<evidence type="ECO:0000256" key="2">
    <source>
        <dbReference type="ARBA" id="ARBA00008137"/>
    </source>
</evidence>
<organism evidence="10 11">
    <name type="scientific">Planoprotostelium fungivorum</name>
    <dbReference type="NCBI Taxonomy" id="1890364"/>
    <lineage>
        <taxon>Eukaryota</taxon>
        <taxon>Amoebozoa</taxon>
        <taxon>Evosea</taxon>
        <taxon>Variosea</taxon>
        <taxon>Cavosteliida</taxon>
        <taxon>Cavosteliaceae</taxon>
        <taxon>Planoprotostelium</taxon>
    </lineage>
</organism>
<keyword evidence="5" id="KW-0747">Spliceosome</keyword>
<dbReference type="Proteomes" id="UP000241769">
    <property type="component" value="Unassembled WGS sequence"/>
</dbReference>
<reference evidence="10 11" key="1">
    <citation type="journal article" date="2018" name="Genome Biol. Evol.">
        <title>Multiple Roots of Fruiting Body Formation in Amoebozoa.</title>
        <authorList>
            <person name="Hillmann F."/>
            <person name="Forbes G."/>
            <person name="Novohradska S."/>
            <person name="Ferling I."/>
            <person name="Riege K."/>
            <person name="Groth M."/>
            <person name="Westermann M."/>
            <person name="Marz M."/>
            <person name="Spaller T."/>
            <person name="Winckler T."/>
            <person name="Schaap P."/>
            <person name="Glockner G."/>
        </authorList>
    </citation>
    <scope>NUCLEOTIDE SEQUENCE [LARGE SCALE GENOMIC DNA]</scope>
    <source>
        <strain evidence="10 11">Jena</strain>
    </source>
</reference>
<dbReference type="Gene3D" id="4.10.280.110">
    <property type="entry name" value="Pre-mRNA processing factor 4 domain"/>
    <property type="match status" value="1"/>
</dbReference>
<evidence type="ECO:0000256" key="8">
    <source>
        <dbReference type="SAM" id="MobiDB-lite"/>
    </source>
</evidence>
<comment type="similarity">
    <text evidence="2">Belongs to the PRP18 family.</text>
</comment>
<evidence type="ECO:0000313" key="10">
    <source>
        <dbReference type="EMBL" id="PRP78718.1"/>
    </source>
</evidence>
<dbReference type="InterPro" id="IPR014906">
    <property type="entry name" value="PRP4-like"/>
</dbReference>
<dbReference type="GO" id="GO:0005682">
    <property type="term" value="C:U5 snRNP"/>
    <property type="evidence" value="ECO:0007669"/>
    <property type="project" value="TreeGrafter"/>
</dbReference>
<dbReference type="InterPro" id="IPR039979">
    <property type="entry name" value="PRPF18"/>
</dbReference>
<dbReference type="InParanoid" id="A0A2P6N436"/>
<dbReference type="GO" id="GO:0046540">
    <property type="term" value="C:U4/U6 x U5 tri-snRNP complex"/>
    <property type="evidence" value="ECO:0007669"/>
    <property type="project" value="TreeGrafter"/>
</dbReference>
<dbReference type="InterPro" id="IPR004098">
    <property type="entry name" value="Prp18"/>
</dbReference>
<dbReference type="STRING" id="1890364.A0A2P6N436"/>
<evidence type="ECO:0000256" key="3">
    <source>
        <dbReference type="ARBA" id="ARBA00018242"/>
    </source>
</evidence>
<evidence type="ECO:0000256" key="7">
    <source>
        <dbReference type="ARBA" id="ARBA00023242"/>
    </source>
</evidence>
<dbReference type="Pfam" id="PF02840">
    <property type="entry name" value="Prp18"/>
    <property type="match status" value="1"/>
</dbReference>
<comment type="caution">
    <text evidence="10">The sequence shown here is derived from an EMBL/GenBank/DDBJ whole genome shotgun (WGS) entry which is preliminary data.</text>
</comment>
<dbReference type="SUPFAM" id="SSF158230">
    <property type="entry name" value="PRP4-like"/>
    <property type="match status" value="1"/>
</dbReference>
<name>A0A2P6N436_9EUKA</name>
<feature type="compositionally biased region" description="Basic and acidic residues" evidence="8">
    <location>
        <begin position="23"/>
        <end position="62"/>
    </location>
</feature>
<dbReference type="InterPro" id="IPR036285">
    <property type="entry name" value="PRP4-like_sf"/>
</dbReference>
<feature type="compositionally biased region" description="Basic and acidic residues" evidence="8">
    <location>
        <begin position="142"/>
        <end position="162"/>
    </location>
</feature>
<dbReference type="OrthoDB" id="10261918at2759"/>
<accession>A0A2P6N436</accession>
<dbReference type="SUPFAM" id="SSF47938">
    <property type="entry name" value="Functional domain of the splicing factor Prp18"/>
    <property type="match status" value="1"/>
</dbReference>
<dbReference type="FunCoup" id="A0A2P6N436">
    <property type="interactions" value="350"/>
</dbReference>
<comment type="subcellular location">
    <subcellularLocation>
        <location evidence="1">Nucleus</location>
    </subcellularLocation>
</comment>
<dbReference type="GO" id="GO:0071021">
    <property type="term" value="C:U2-type post-spliceosomal complex"/>
    <property type="evidence" value="ECO:0007669"/>
    <property type="project" value="TreeGrafter"/>
</dbReference>
<dbReference type="SMART" id="SM00500">
    <property type="entry name" value="SFM"/>
    <property type="match status" value="1"/>
</dbReference>
<feature type="region of interest" description="Disordered" evidence="8">
    <location>
        <begin position="1"/>
        <end position="74"/>
    </location>
</feature>
<dbReference type="Gene3D" id="1.20.940.10">
    <property type="entry name" value="Functional domain of the splicing factor Prp18"/>
    <property type="match status" value="1"/>
</dbReference>
<keyword evidence="6" id="KW-0508">mRNA splicing</keyword>
<feature type="compositionally biased region" description="Low complexity" evidence="8">
    <location>
        <begin position="164"/>
        <end position="180"/>
    </location>
</feature>
<evidence type="ECO:0000313" key="11">
    <source>
        <dbReference type="Proteomes" id="UP000241769"/>
    </source>
</evidence>
<keyword evidence="11" id="KW-1185">Reference proteome</keyword>
<feature type="compositionally biased region" description="Basic and acidic residues" evidence="8">
    <location>
        <begin position="102"/>
        <end position="134"/>
    </location>
</feature>
<keyword evidence="4" id="KW-0507">mRNA processing</keyword>
<keyword evidence="7" id="KW-0539">Nucleus</keyword>
<dbReference type="AlphaFoldDB" id="A0A2P6N436"/>
<feature type="domain" description="Pre-mRNA processing factor 4 (PRP4)-like" evidence="9">
    <location>
        <begin position="72"/>
        <end position="119"/>
    </location>
</feature>
<dbReference type="PANTHER" id="PTHR13007:SF19">
    <property type="entry name" value="PRE-MRNA-SPLICING FACTOR 18"/>
    <property type="match status" value="1"/>
</dbReference>